<accession>A0A8J5U3B1</accession>
<dbReference type="AlphaFoldDB" id="A0A8J5U3B1"/>
<name>A0A8J5U3B1_FUSOX</name>
<evidence type="ECO:0000313" key="2">
    <source>
        <dbReference type="Proteomes" id="UP000694050"/>
    </source>
</evidence>
<sequence>MALVMRQCDVKDDWIPGLLMPLTIHDLGHGRKYHNELSCGNEDQDHGRHRESLRQLLEKFDPSDWDDWDIWSLS</sequence>
<dbReference type="EMBL" id="JAELUQ010000009">
    <property type="protein sequence ID" value="KAG7408352.1"/>
    <property type="molecule type" value="Genomic_DNA"/>
</dbReference>
<organism evidence="1 2">
    <name type="scientific">Fusarium oxysporum f. sp. rapae</name>
    <dbReference type="NCBI Taxonomy" id="485398"/>
    <lineage>
        <taxon>Eukaryota</taxon>
        <taxon>Fungi</taxon>
        <taxon>Dikarya</taxon>
        <taxon>Ascomycota</taxon>
        <taxon>Pezizomycotina</taxon>
        <taxon>Sordariomycetes</taxon>
        <taxon>Hypocreomycetidae</taxon>
        <taxon>Hypocreales</taxon>
        <taxon>Nectriaceae</taxon>
        <taxon>Fusarium</taxon>
        <taxon>Fusarium oxysporum species complex</taxon>
    </lineage>
</organism>
<proteinExistence type="predicted"/>
<evidence type="ECO:0000313" key="1">
    <source>
        <dbReference type="EMBL" id="KAG7408352.1"/>
    </source>
</evidence>
<protein>
    <submittedName>
        <fullName evidence="1">Uncharacterized protein</fullName>
    </submittedName>
</protein>
<dbReference type="Proteomes" id="UP000694050">
    <property type="component" value="Unassembled WGS sequence"/>
</dbReference>
<comment type="caution">
    <text evidence="1">The sequence shown here is derived from an EMBL/GenBank/DDBJ whole genome shotgun (WGS) entry which is preliminary data.</text>
</comment>
<gene>
    <name evidence="1" type="ORF">Forpe1208_v012053</name>
</gene>
<reference evidence="1" key="1">
    <citation type="submission" date="2021-04" db="EMBL/GenBank/DDBJ databases">
        <title>First draft genome resource for Brassicaceae pathogens Fusarium oxysporum f. sp. raphani and Fusarium oxysporum f. sp. rapae.</title>
        <authorList>
            <person name="Asai S."/>
        </authorList>
    </citation>
    <scope>NUCLEOTIDE SEQUENCE</scope>
    <source>
        <strain evidence="1">Tf1208</strain>
    </source>
</reference>